<reference evidence="2" key="1">
    <citation type="submission" date="2022-11" db="UniProtKB">
        <authorList>
            <consortium name="WormBaseParasite"/>
        </authorList>
    </citation>
    <scope>IDENTIFICATION</scope>
</reference>
<evidence type="ECO:0000313" key="2">
    <source>
        <dbReference type="WBParaSite" id="Minc3s00001g00018"/>
    </source>
</evidence>
<protein>
    <submittedName>
        <fullName evidence="2">Candidate secreted effector</fullName>
    </submittedName>
</protein>
<evidence type="ECO:0000313" key="1">
    <source>
        <dbReference type="Proteomes" id="UP000887563"/>
    </source>
</evidence>
<dbReference type="WBParaSite" id="Minc3s00001g00018">
    <property type="protein sequence ID" value="Minc3s00001g00018"/>
    <property type="gene ID" value="Minc3s00001g00018"/>
</dbReference>
<dbReference type="Proteomes" id="UP000887563">
    <property type="component" value="Unplaced"/>
</dbReference>
<keyword evidence="1" id="KW-1185">Reference proteome</keyword>
<name>A0A914KFM3_MELIC</name>
<sequence>MGSKKPTFLDILRDKRRTQKQTFAIHRQMIKNSSNCEYIQYPLNVIKPFPNS</sequence>
<accession>A0A914KFM3</accession>
<organism evidence="1 2">
    <name type="scientific">Meloidogyne incognita</name>
    <name type="common">Southern root-knot nematode worm</name>
    <name type="synonym">Oxyuris incognita</name>
    <dbReference type="NCBI Taxonomy" id="6306"/>
    <lineage>
        <taxon>Eukaryota</taxon>
        <taxon>Metazoa</taxon>
        <taxon>Ecdysozoa</taxon>
        <taxon>Nematoda</taxon>
        <taxon>Chromadorea</taxon>
        <taxon>Rhabditida</taxon>
        <taxon>Tylenchina</taxon>
        <taxon>Tylenchomorpha</taxon>
        <taxon>Tylenchoidea</taxon>
        <taxon>Meloidogynidae</taxon>
        <taxon>Meloidogyninae</taxon>
        <taxon>Meloidogyne</taxon>
        <taxon>Meloidogyne incognita group</taxon>
    </lineage>
</organism>
<proteinExistence type="predicted"/>
<dbReference type="AlphaFoldDB" id="A0A914KFM3"/>